<dbReference type="Pfam" id="PF04143">
    <property type="entry name" value="Sulf_transp"/>
    <property type="match status" value="1"/>
</dbReference>
<proteinExistence type="inferred from homology"/>
<keyword evidence="4" id="KW-0997">Cell inner membrane</keyword>
<accession>A0A2M9DE23</accession>
<evidence type="ECO:0000256" key="7">
    <source>
        <dbReference type="ARBA" id="ARBA00023136"/>
    </source>
</evidence>
<dbReference type="GO" id="GO:0005886">
    <property type="term" value="C:plasma membrane"/>
    <property type="evidence" value="ECO:0007669"/>
    <property type="project" value="UniProtKB-SubCell"/>
</dbReference>
<evidence type="ECO:0000256" key="3">
    <source>
        <dbReference type="ARBA" id="ARBA00022475"/>
    </source>
</evidence>
<accession>A0A1U7DHS9</accession>
<sequence length="348" mass="35938">MDQLPFGAVAALVGLGTGMILGLAARLGSFCTLGAIESAFYGEDQRRARMWGVVLGTAITAIYLLEAGGQIDLQRTIYHQFDWNPLASIIGGLIFGYGMALAGNCGFGALARFGGGEIRAMVVVVVMGIFGFITLNGPLAELRVLLFPITPAEGAQGLPQLFTQASGLPMLVAALPVAGLLFFWAFVHAPLRHSPSHVFWGIAAGLALAGAFWGTSVLERESMGEVAVSGHTFTAPLGRTLLYLMTSSAGGLSFSVGSVLGVLSGALLGSFIKREFRWEACEDPRELGRLVSGAALMGVGGIVAMGCSIGQGASGFSTLAFSGPVTLAAIIVGALVGLRQLLQGFQPG</sequence>
<protein>
    <submittedName>
        <fullName evidence="9">YeeE/YedE family protein</fullName>
    </submittedName>
</protein>
<evidence type="ECO:0000313" key="9">
    <source>
        <dbReference type="EMBL" id="APX89428.1"/>
    </source>
</evidence>
<dbReference type="OrthoDB" id="7984363at2"/>
<keyword evidence="7" id="KW-0472">Membrane</keyword>
<evidence type="ECO:0000313" key="10">
    <source>
        <dbReference type="Proteomes" id="UP000187266"/>
    </source>
</evidence>
<dbReference type="RefSeq" id="WP_076979451.1">
    <property type="nucleotide sequence ID" value="NZ_CP019124.1"/>
</dbReference>
<evidence type="ECO:0000256" key="4">
    <source>
        <dbReference type="ARBA" id="ARBA00022519"/>
    </source>
</evidence>
<keyword evidence="2" id="KW-0813">Transport</keyword>
<evidence type="ECO:0000256" key="8">
    <source>
        <dbReference type="ARBA" id="ARBA00035655"/>
    </source>
</evidence>
<dbReference type="PANTHER" id="PTHR30574">
    <property type="entry name" value="INNER MEMBRANE PROTEIN YEDE"/>
    <property type="match status" value="1"/>
</dbReference>
<name>A0A1U7DHS9_9RHOB</name>
<keyword evidence="10" id="KW-1185">Reference proteome</keyword>
<keyword evidence="5" id="KW-0812">Transmembrane</keyword>
<gene>
    <name evidence="9" type="ORF">BV394_06625</name>
</gene>
<dbReference type="Proteomes" id="UP000187266">
    <property type="component" value="Chromosome"/>
</dbReference>
<dbReference type="EMBL" id="CP019124">
    <property type="protein sequence ID" value="APX89428.1"/>
    <property type="molecule type" value="Genomic_DNA"/>
</dbReference>
<reference evidence="9 10" key="1">
    <citation type="submission" date="2017-01" db="EMBL/GenBank/DDBJ databases">
        <title>Genomic analysis of Xuhuaishuia manganoxidans DY6-4.</title>
        <authorList>
            <person name="Wang X."/>
        </authorList>
    </citation>
    <scope>NUCLEOTIDE SEQUENCE [LARGE SCALE GENOMIC DNA]</scope>
    <source>
        <strain evidence="9 10">DY6-4</strain>
    </source>
</reference>
<keyword evidence="3" id="KW-1003">Cell membrane</keyword>
<keyword evidence="6" id="KW-1133">Transmembrane helix</keyword>
<dbReference type="AlphaFoldDB" id="A0A1U7DHS9"/>
<organism evidence="9 10">
    <name type="scientific">Brevirhabdus pacifica</name>
    <dbReference type="NCBI Taxonomy" id="1267768"/>
    <lineage>
        <taxon>Bacteria</taxon>
        <taxon>Pseudomonadati</taxon>
        <taxon>Pseudomonadota</taxon>
        <taxon>Alphaproteobacteria</taxon>
        <taxon>Rhodobacterales</taxon>
        <taxon>Paracoccaceae</taxon>
        <taxon>Brevirhabdus</taxon>
    </lineage>
</organism>
<dbReference type="PANTHER" id="PTHR30574:SF1">
    <property type="entry name" value="SULPHUR TRANSPORT DOMAIN-CONTAINING PROTEIN"/>
    <property type="match status" value="1"/>
</dbReference>
<comment type="similarity">
    <text evidence="8">Belongs to the TsuA/YedE (TC 9.B.102) family.</text>
</comment>
<comment type="subcellular location">
    <subcellularLocation>
        <location evidence="1">Cell inner membrane</location>
        <topology evidence="1">Multi-pass membrane protein</topology>
    </subcellularLocation>
</comment>
<evidence type="ECO:0000256" key="1">
    <source>
        <dbReference type="ARBA" id="ARBA00004429"/>
    </source>
</evidence>
<dbReference type="InterPro" id="IPR007272">
    <property type="entry name" value="Sulf_transp_TsuA/YedE"/>
</dbReference>
<dbReference type="STRING" id="1267768.BV394_06625"/>
<evidence type="ECO:0000256" key="2">
    <source>
        <dbReference type="ARBA" id="ARBA00022448"/>
    </source>
</evidence>
<evidence type="ECO:0000256" key="5">
    <source>
        <dbReference type="ARBA" id="ARBA00022692"/>
    </source>
</evidence>
<evidence type="ECO:0000256" key="6">
    <source>
        <dbReference type="ARBA" id="ARBA00022989"/>
    </source>
</evidence>